<feature type="non-terminal residue" evidence="1">
    <location>
        <position position="466"/>
    </location>
</feature>
<name>A0A0F9AYQ5_9ZZZZ</name>
<feature type="non-terminal residue" evidence="1">
    <location>
        <position position="1"/>
    </location>
</feature>
<comment type="caution">
    <text evidence="1">The sequence shown here is derived from an EMBL/GenBank/DDBJ whole genome shotgun (WGS) entry which is preliminary data.</text>
</comment>
<sequence length="466" mass="50631">GRFVYTIAPDDDSVVEVKDFGAGVKAIHGVKWEGNLVLITTNEVTNSLWKVTTAGFQTDAFQGAGDTAPAFDTGGIGFTQTSDVEAYYLAPSINRLFKITKTGEMKNVLSGKDPMVDANWADSVQAGDDDPPPTGLLAYQRTVFAGKAEGLFGVDLDGFGVSLLKRVTKEDGNGIGMEVYDPYVIFPHSRGVLRFTPGLVESVGLEQEVMNESPVKGPFKAFAPDQQWLYGALAAVDGDTYILWARERPSLGPYTWDTWVHLDARECEAMQVSALNSPPRMWIGHGINAAYIKLSTGAGAPDPSSGGYEFALLGTRFSVKYRFGDWRDKDLPKINVVGKSLTAARFWEISYAVDGGAFSNLDIDGAVMRISSDGLATFFLPTSVVGREVQFKYDFTTDDATATPPELNFVEPFAVPRGSHIPMYSVQLYLAPGVMLDDEVEARSPLEQFNDLETLLEQASPVASFG</sequence>
<reference evidence="1" key="1">
    <citation type="journal article" date="2015" name="Nature">
        <title>Complex archaea that bridge the gap between prokaryotes and eukaryotes.</title>
        <authorList>
            <person name="Spang A."/>
            <person name="Saw J.H."/>
            <person name="Jorgensen S.L."/>
            <person name="Zaremba-Niedzwiedzka K."/>
            <person name="Martijn J."/>
            <person name="Lind A.E."/>
            <person name="van Eijk R."/>
            <person name="Schleper C."/>
            <person name="Guy L."/>
            <person name="Ettema T.J."/>
        </authorList>
    </citation>
    <scope>NUCLEOTIDE SEQUENCE</scope>
</reference>
<gene>
    <name evidence="1" type="ORF">LCGC14_2593790</name>
</gene>
<proteinExistence type="predicted"/>
<evidence type="ECO:0000313" key="1">
    <source>
        <dbReference type="EMBL" id="KKL06662.1"/>
    </source>
</evidence>
<protein>
    <submittedName>
        <fullName evidence="1">Uncharacterized protein</fullName>
    </submittedName>
</protein>
<organism evidence="1">
    <name type="scientific">marine sediment metagenome</name>
    <dbReference type="NCBI Taxonomy" id="412755"/>
    <lineage>
        <taxon>unclassified sequences</taxon>
        <taxon>metagenomes</taxon>
        <taxon>ecological metagenomes</taxon>
    </lineage>
</organism>
<dbReference type="AlphaFoldDB" id="A0A0F9AYQ5"/>
<accession>A0A0F9AYQ5</accession>
<dbReference type="EMBL" id="LAZR01043613">
    <property type="protein sequence ID" value="KKL06662.1"/>
    <property type="molecule type" value="Genomic_DNA"/>
</dbReference>